<gene>
    <name evidence="1" type="ORF">NCTC9428_02857</name>
</gene>
<evidence type="ECO:0000313" key="1">
    <source>
        <dbReference type="EMBL" id="VEF11240.1"/>
    </source>
</evidence>
<dbReference type="PANTHER" id="PTHR13593">
    <property type="match status" value="1"/>
</dbReference>
<proteinExistence type="predicted"/>
<dbReference type="CDD" id="cd08557">
    <property type="entry name" value="PI-PLCc_bacteria_like"/>
    <property type="match status" value="1"/>
</dbReference>
<dbReference type="GO" id="GO:0008081">
    <property type="term" value="F:phosphoric diester hydrolase activity"/>
    <property type="evidence" value="ECO:0007669"/>
    <property type="project" value="InterPro"/>
</dbReference>
<dbReference type="AlphaFoldDB" id="A0A448DWT9"/>
<dbReference type="InterPro" id="IPR051057">
    <property type="entry name" value="PI-PLC_domain"/>
</dbReference>
<dbReference type="PROSITE" id="PS50007">
    <property type="entry name" value="PIPLC_X_DOMAIN"/>
    <property type="match status" value="1"/>
</dbReference>
<dbReference type="SUPFAM" id="SSF51695">
    <property type="entry name" value="PLC-like phosphodiesterases"/>
    <property type="match status" value="1"/>
</dbReference>
<organism evidence="1 2">
    <name type="scientific">Pseudomonas fluorescens</name>
    <dbReference type="NCBI Taxonomy" id="294"/>
    <lineage>
        <taxon>Bacteria</taxon>
        <taxon>Pseudomonadati</taxon>
        <taxon>Pseudomonadota</taxon>
        <taxon>Gammaproteobacteria</taxon>
        <taxon>Pseudomonadales</taxon>
        <taxon>Pseudomonadaceae</taxon>
        <taxon>Pseudomonas</taxon>
    </lineage>
</organism>
<protein>
    <submittedName>
        <fullName evidence="1">1-phosphatidylinositol phosphodiesterase</fullName>
        <ecNumber evidence="1">4.6.1.13</ecNumber>
    </submittedName>
</protein>
<dbReference type="EMBL" id="LR134318">
    <property type="protein sequence ID" value="VEF11240.1"/>
    <property type="molecule type" value="Genomic_DNA"/>
</dbReference>
<dbReference type="EC" id="4.6.1.13" evidence="1"/>
<dbReference type="OrthoDB" id="7021323at2"/>
<sequence>MNALSSNRNWMKTTPNIDSLSLSKMCLPGTHNAGSDWKASYAFLPGAHFLACQHDSFYAQLNHGARALDLRLVCLSNKNGVDKFRFCHDKYLSSRTLGDLFRDLKQFLRENPDEFVILDFHELSSSEGPFDFKESNGLIKFFIGSLIIETGETHRSLATLKRDSISKRVLLTGPSHPDLDYNLFAPQIEHQWVGKGSFLTATLKSFISELLQNPQSQWSPWSLSAAVYTVPIGPVDIHEELNEWFDPRKSDWASKCNIINVDFIEESNIVAYCREANIAKALM</sequence>
<name>A0A448DWT9_PSEFL</name>
<evidence type="ECO:0000313" key="2">
    <source>
        <dbReference type="Proteomes" id="UP000281909"/>
    </source>
</evidence>
<dbReference type="GO" id="GO:0004436">
    <property type="term" value="F:phosphatidylinositol diacylglycerol-lyase activity"/>
    <property type="evidence" value="ECO:0007669"/>
    <property type="project" value="UniProtKB-EC"/>
</dbReference>
<dbReference type="Proteomes" id="UP000281909">
    <property type="component" value="Chromosome"/>
</dbReference>
<accession>A0A448DWT9</accession>
<dbReference type="Gene3D" id="3.20.20.190">
    <property type="entry name" value="Phosphatidylinositol (PI) phosphodiesterase"/>
    <property type="match status" value="1"/>
</dbReference>
<reference evidence="1 2" key="1">
    <citation type="submission" date="2018-12" db="EMBL/GenBank/DDBJ databases">
        <authorList>
            <consortium name="Pathogen Informatics"/>
        </authorList>
    </citation>
    <scope>NUCLEOTIDE SEQUENCE [LARGE SCALE GENOMIC DNA]</scope>
    <source>
        <strain evidence="1 2">NCTC9428</strain>
    </source>
</reference>
<dbReference type="InterPro" id="IPR017946">
    <property type="entry name" value="PLC-like_Pdiesterase_TIM-brl"/>
</dbReference>
<keyword evidence="1" id="KW-0456">Lyase</keyword>
<dbReference type="RefSeq" id="WP_126363582.1">
    <property type="nucleotide sequence ID" value="NZ_LR134318.1"/>
</dbReference>
<dbReference type="PANTHER" id="PTHR13593:SF113">
    <property type="entry name" value="SI:DKEY-266F7.9"/>
    <property type="match status" value="1"/>
</dbReference>
<dbReference type="GO" id="GO:0006629">
    <property type="term" value="P:lipid metabolic process"/>
    <property type="evidence" value="ECO:0007669"/>
    <property type="project" value="InterPro"/>
</dbReference>